<evidence type="ECO:0000259" key="16">
    <source>
        <dbReference type="PROSITE" id="PS50928"/>
    </source>
</evidence>
<dbReference type="InterPro" id="IPR003593">
    <property type="entry name" value="AAA+_ATPase"/>
</dbReference>
<dbReference type="PANTHER" id="PTHR43297:SF14">
    <property type="entry name" value="ATPASE AAA-TYPE CORE DOMAIN-CONTAINING PROTEIN"/>
    <property type="match status" value="1"/>
</dbReference>
<keyword evidence="18" id="KW-1185">Reference proteome</keyword>
<dbReference type="EMBL" id="JBHSWJ010000002">
    <property type="protein sequence ID" value="MFC6715437.1"/>
    <property type="molecule type" value="Genomic_DNA"/>
</dbReference>
<organism evidence="17 18">
    <name type="scientific">Branchiibius cervicis</name>
    <dbReference type="NCBI Taxonomy" id="908252"/>
    <lineage>
        <taxon>Bacteria</taxon>
        <taxon>Bacillati</taxon>
        <taxon>Actinomycetota</taxon>
        <taxon>Actinomycetes</taxon>
        <taxon>Micrococcales</taxon>
        <taxon>Dermacoccaceae</taxon>
        <taxon>Branchiibius</taxon>
    </lineage>
</organism>
<dbReference type="Pfam" id="PF12911">
    <property type="entry name" value="OppC_N"/>
    <property type="match status" value="1"/>
</dbReference>
<evidence type="ECO:0000256" key="14">
    <source>
        <dbReference type="SAM" id="MobiDB-lite"/>
    </source>
</evidence>
<evidence type="ECO:0000256" key="8">
    <source>
        <dbReference type="ARBA" id="ARBA00022741"/>
    </source>
</evidence>
<keyword evidence="6" id="KW-0997">Cell inner membrane</keyword>
<evidence type="ECO:0000256" key="10">
    <source>
        <dbReference type="ARBA" id="ARBA00022967"/>
    </source>
</evidence>
<dbReference type="InterPro" id="IPR025966">
    <property type="entry name" value="OppC_N"/>
</dbReference>
<evidence type="ECO:0000313" key="17">
    <source>
        <dbReference type="EMBL" id="MFC6715437.1"/>
    </source>
</evidence>
<comment type="similarity">
    <text evidence="13">Belongs to the binding-protein-dependent transport system permease family.</text>
</comment>
<evidence type="ECO:0000256" key="4">
    <source>
        <dbReference type="ARBA" id="ARBA00022448"/>
    </source>
</evidence>
<evidence type="ECO:0000256" key="1">
    <source>
        <dbReference type="ARBA" id="ARBA00004141"/>
    </source>
</evidence>
<dbReference type="Gene3D" id="1.10.3720.10">
    <property type="entry name" value="MetI-like"/>
    <property type="match status" value="1"/>
</dbReference>
<feature type="transmembrane region" description="Helical" evidence="13">
    <location>
        <begin position="97"/>
        <end position="121"/>
    </location>
</feature>
<dbReference type="PROSITE" id="PS50893">
    <property type="entry name" value="ABC_TRANSPORTER_2"/>
    <property type="match status" value="1"/>
</dbReference>
<dbReference type="InterPro" id="IPR003439">
    <property type="entry name" value="ABC_transporter-like_ATP-bd"/>
</dbReference>
<dbReference type="SMART" id="SM00382">
    <property type="entry name" value="AAA"/>
    <property type="match status" value="1"/>
</dbReference>
<keyword evidence="11 13" id="KW-1133">Transmembrane helix</keyword>
<evidence type="ECO:0000256" key="9">
    <source>
        <dbReference type="ARBA" id="ARBA00022840"/>
    </source>
</evidence>
<feature type="transmembrane region" description="Helical" evidence="13">
    <location>
        <begin position="33"/>
        <end position="53"/>
    </location>
</feature>
<gene>
    <name evidence="17" type="ORF">ACFQBT_17095</name>
</gene>
<keyword evidence="9" id="KW-0067">ATP-binding</keyword>
<dbReference type="Pfam" id="PF00005">
    <property type="entry name" value="ABC_tran"/>
    <property type="match status" value="1"/>
</dbReference>
<dbReference type="CDD" id="cd06261">
    <property type="entry name" value="TM_PBP2"/>
    <property type="match status" value="1"/>
</dbReference>
<keyword evidence="8" id="KW-0547">Nucleotide-binding</keyword>
<evidence type="ECO:0000256" key="6">
    <source>
        <dbReference type="ARBA" id="ARBA00022519"/>
    </source>
</evidence>
<keyword evidence="4 13" id="KW-0813">Transport</keyword>
<keyword evidence="10" id="KW-1278">Translocase</keyword>
<dbReference type="InterPro" id="IPR017871">
    <property type="entry name" value="ABC_transporter-like_CS"/>
</dbReference>
<comment type="caution">
    <text evidence="17">The sequence shown here is derived from an EMBL/GenBank/DDBJ whole genome shotgun (WGS) entry which is preliminary data.</text>
</comment>
<keyword evidence="12 13" id="KW-0472">Membrane</keyword>
<dbReference type="InterPro" id="IPR000515">
    <property type="entry name" value="MetI-like"/>
</dbReference>
<name>A0ABW2AWK8_9MICO</name>
<evidence type="ECO:0000256" key="13">
    <source>
        <dbReference type="RuleBase" id="RU363032"/>
    </source>
</evidence>
<dbReference type="CDD" id="cd03257">
    <property type="entry name" value="ABC_NikE_OppD_transporters"/>
    <property type="match status" value="1"/>
</dbReference>
<evidence type="ECO:0000256" key="12">
    <source>
        <dbReference type="ARBA" id="ARBA00023136"/>
    </source>
</evidence>
<evidence type="ECO:0000256" key="11">
    <source>
        <dbReference type="ARBA" id="ARBA00022989"/>
    </source>
</evidence>
<protein>
    <submittedName>
        <fullName evidence="17">Dipeptide/oligopeptide/nickel ABC transporter permease/ATP-binding protein</fullName>
    </submittedName>
</protein>
<feature type="transmembrane region" description="Helical" evidence="13">
    <location>
        <begin position="128"/>
        <end position="148"/>
    </location>
</feature>
<comment type="similarity">
    <text evidence="3">Belongs to the ABC transporter superfamily.</text>
</comment>
<reference evidence="18" key="1">
    <citation type="journal article" date="2019" name="Int. J. Syst. Evol. Microbiol.">
        <title>The Global Catalogue of Microorganisms (GCM) 10K type strain sequencing project: providing services to taxonomists for standard genome sequencing and annotation.</title>
        <authorList>
            <consortium name="The Broad Institute Genomics Platform"/>
            <consortium name="The Broad Institute Genome Sequencing Center for Infectious Disease"/>
            <person name="Wu L."/>
            <person name="Ma J."/>
        </authorList>
    </citation>
    <scope>NUCLEOTIDE SEQUENCE [LARGE SCALE GENOMIC DNA]</scope>
    <source>
        <strain evidence="18">NBRC 106593</strain>
    </source>
</reference>
<feature type="region of interest" description="Disordered" evidence="14">
    <location>
        <begin position="585"/>
        <end position="607"/>
    </location>
</feature>
<dbReference type="Gene3D" id="3.40.50.300">
    <property type="entry name" value="P-loop containing nucleotide triphosphate hydrolases"/>
    <property type="match status" value="1"/>
</dbReference>
<feature type="domain" description="ABC transmembrane type-1" evidence="16">
    <location>
        <begin position="93"/>
        <end position="281"/>
    </location>
</feature>
<feature type="transmembrane region" description="Helical" evidence="13">
    <location>
        <begin position="154"/>
        <end position="172"/>
    </location>
</feature>
<dbReference type="PROSITE" id="PS50928">
    <property type="entry name" value="ABC_TM1"/>
    <property type="match status" value="1"/>
</dbReference>
<evidence type="ECO:0000256" key="7">
    <source>
        <dbReference type="ARBA" id="ARBA00022692"/>
    </source>
</evidence>
<feature type="transmembrane region" description="Helical" evidence="13">
    <location>
        <begin position="262"/>
        <end position="284"/>
    </location>
</feature>
<accession>A0ABW2AWK8</accession>
<comment type="subcellular location">
    <subcellularLocation>
        <location evidence="13">Cell membrane</location>
        <topology evidence="13">Multi-pass membrane protein</topology>
    </subcellularLocation>
    <subcellularLocation>
        <location evidence="2">Cell membrane</location>
        <topology evidence="2">Peripheral membrane protein</topology>
    </subcellularLocation>
    <subcellularLocation>
        <location evidence="1">Membrane</location>
        <topology evidence="1">Multi-pass membrane protein</topology>
    </subcellularLocation>
</comment>
<dbReference type="InterPro" id="IPR050388">
    <property type="entry name" value="ABC_Ni/Peptide_Import"/>
</dbReference>
<keyword evidence="5" id="KW-1003">Cell membrane</keyword>
<evidence type="ECO:0000256" key="5">
    <source>
        <dbReference type="ARBA" id="ARBA00022475"/>
    </source>
</evidence>
<proteinExistence type="inferred from homology"/>
<dbReference type="InterPro" id="IPR035906">
    <property type="entry name" value="MetI-like_sf"/>
</dbReference>
<dbReference type="SUPFAM" id="SSF52540">
    <property type="entry name" value="P-loop containing nucleoside triphosphate hydrolases"/>
    <property type="match status" value="1"/>
</dbReference>
<evidence type="ECO:0000313" key="18">
    <source>
        <dbReference type="Proteomes" id="UP001596356"/>
    </source>
</evidence>
<dbReference type="InterPro" id="IPR027417">
    <property type="entry name" value="P-loop_NTPase"/>
</dbReference>
<dbReference type="Proteomes" id="UP001596356">
    <property type="component" value="Unassembled WGS sequence"/>
</dbReference>
<feature type="domain" description="ABC transporter" evidence="15">
    <location>
        <begin position="329"/>
        <end position="575"/>
    </location>
</feature>
<evidence type="ECO:0000259" key="15">
    <source>
        <dbReference type="PROSITE" id="PS50893"/>
    </source>
</evidence>
<dbReference type="SUPFAM" id="SSF161098">
    <property type="entry name" value="MetI-like"/>
    <property type="match status" value="1"/>
</dbReference>
<evidence type="ECO:0000256" key="3">
    <source>
        <dbReference type="ARBA" id="ARBA00005417"/>
    </source>
</evidence>
<keyword evidence="7 13" id="KW-0812">Transmembrane</keyword>
<dbReference type="PROSITE" id="PS00211">
    <property type="entry name" value="ABC_TRANSPORTER_1"/>
    <property type="match status" value="1"/>
</dbReference>
<dbReference type="PANTHER" id="PTHR43297">
    <property type="entry name" value="OLIGOPEPTIDE TRANSPORT ATP-BINDING PROTEIN APPD"/>
    <property type="match status" value="1"/>
</dbReference>
<dbReference type="RefSeq" id="WP_377824557.1">
    <property type="nucleotide sequence ID" value="NZ_JBHSWJ010000002.1"/>
</dbReference>
<feature type="region of interest" description="Disordered" evidence="14">
    <location>
        <begin position="294"/>
        <end position="321"/>
    </location>
</feature>
<sequence>MSTSVLPDNTETPIAAAPTRRTVWRRFLRNPQALISAIGLLLIIGAVIAAPLLTGASPTGGSITDAFGPARAGHPLGFDAAGRDVWARLLYGGRASLGGAVIALVVALAVGAIAGLIAGYYRGYLDQIANWVFNLLMSLPAMVVLLASRAVVGPSTWVLMFVLGILAAPAYFRLVSGIVSAVSGELYVDAAKVSGLPDWRIMGRHILAVVRGPVLVQTALVAGIAIGLQAALEFLGIGSGEAFSWGGMLNDAFQVIGQQPHLIVAPALALGLTNAFLVLLASALRDVLEQDNAVPTKPSKKAVPPATVTGEPQEPTGDQVSERGALLSIRGLRVAYGEGTQEVVHGIDLDIAAGEVLGLVGESGSGKSQTAFSILDILPRGGVVTGGSLMVEGQEITAISRSARRALCGRVLGYIPQEPMSNLDPAFTIGAQLIEPVQQVLGLSRSQSRERAKELLAAVEIHDPERVMKLYPHQISGGMAQRVLIAGAISCDPKLLIADEPTTALDVTVQAEVLALLRRLQKDRDMGVLLVTHNLGVVADIADNVAVMRRGRIIEYGGVRDILTNPQDPYTQKLLDAVLDDAPTRPAWQPGTKQVDHLAEPLPGAVT</sequence>
<dbReference type="Pfam" id="PF00528">
    <property type="entry name" value="BPD_transp_1"/>
    <property type="match status" value="1"/>
</dbReference>
<evidence type="ECO:0000256" key="2">
    <source>
        <dbReference type="ARBA" id="ARBA00004202"/>
    </source>
</evidence>